<dbReference type="GO" id="GO:0005525">
    <property type="term" value="F:GTP binding"/>
    <property type="evidence" value="ECO:0007669"/>
    <property type="project" value="InterPro"/>
</dbReference>
<dbReference type="PANTHER" id="PTHR32046">
    <property type="entry name" value="G DOMAIN-CONTAINING PROTEIN"/>
    <property type="match status" value="1"/>
</dbReference>
<feature type="compositionally biased region" description="Basic and acidic residues" evidence="4">
    <location>
        <begin position="1"/>
        <end position="11"/>
    </location>
</feature>
<keyword evidence="3" id="KW-0175">Coiled coil</keyword>
<dbReference type="FunFam" id="3.40.50.300:FF:002049">
    <property type="entry name" value="Si:ch73-170d6.2"/>
    <property type="match status" value="1"/>
</dbReference>
<feature type="compositionally biased region" description="Polar residues" evidence="4">
    <location>
        <begin position="17"/>
        <end position="27"/>
    </location>
</feature>
<dbReference type="Proteomes" id="UP001314229">
    <property type="component" value="Unassembled WGS sequence"/>
</dbReference>
<comment type="caution">
    <text evidence="6">The sequence shown here is derived from an EMBL/GenBank/DDBJ whole genome shotgun (WGS) entry which is preliminary data.</text>
</comment>
<feature type="non-terminal residue" evidence="6">
    <location>
        <position position="1"/>
    </location>
</feature>
<dbReference type="InterPro" id="IPR006703">
    <property type="entry name" value="G_AIG1"/>
</dbReference>
<evidence type="ECO:0000313" key="7">
    <source>
        <dbReference type="Proteomes" id="UP001314229"/>
    </source>
</evidence>
<dbReference type="Pfam" id="PF04548">
    <property type="entry name" value="AIG1"/>
    <property type="match status" value="1"/>
</dbReference>
<proteinExistence type="inferred from homology"/>
<evidence type="ECO:0000256" key="4">
    <source>
        <dbReference type="SAM" id="MobiDB-lite"/>
    </source>
</evidence>
<evidence type="ECO:0000313" key="6">
    <source>
        <dbReference type="EMBL" id="CAK6983914.1"/>
    </source>
</evidence>
<evidence type="ECO:0000256" key="2">
    <source>
        <dbReference type="ARBA" id="ARBA00022741"/>
    </source>
</evidence>
<dbReference type="AlphaFoldDB" id="A0AAV1QM05"/>
<dbReference type="EMBL" id="CAWUFR010001509">
    <property type="protein sequence ID" value="CAK6983914.1"/>
    <property type="molecule type" value="Genomic_DNA"/>
</dbReference>
<feature type="domain" description="AIG1-type G" evidence="5">
    <location>
        <begin position="88"/>
        <end position="240"/>
    </location>
</feature>
<feature type="coiled-coil region" evidence="3">
    <location>
        <begin position="328"/>
        <end position="379"/>
    </location>
</feature>
<reference evidence="6 7" key="1">
    <citation type="submission" date="2024-01" db="EMBL/GenBank/DDBJ databases">
        <authorList>
            <person name="Alioto T."/>
            <person name="Alioto T."/>
            <person name="Gomez Garrido J."/>
        </authorList>
    </citation>
    <scope>NUCLEOTIDE SEQUENCE [LARGE SCALE GENOMIC DNA]</scope>
</reference>
<organism evidence="6 7">
    <name type="scientific">Scomber scombrus</name>
    <name type="common">Atlantic mackerel</name>
    <name type="synonym">Scomber vernalis</name>
    <dbReference type="NCBI Taxonomy" id="13677"/>
    <lineage>
        <taxon>Eukaryota</taxon>
        <taxon>Metazoa</taxon>
        <taxon>Chordata</taxon>
        <taxon>Craniata</taxon>
        <taxon>Vertebrata</taxon>
        <taxon>Euteleostomi</taxon>
        <taxon>Actinopterygii</taxon>
        <taxon>Neopterygii</taxon>
        <taxon>Teleostei</taxon>
        <taxon>Neoteleostei</taxon>
        <taxon>Acanthomorphata</taxon>
        <taxon>Pelagiaria</taxon>
        <taxon>Scombriformes</taxon>
        <taxon>Scombridae</taxon>
        <taxon>Scomber</taxon>
    </lineage>
</organism>
<evidence type="ECO:0000259" key="5">
    <source>
        <dbReference type="Pfam" id="PF04548"/>
    </source>
</evidence>
<dbReference type="SUPFAM" id="SSF52540">
    <property type="entry name" value="P-loop containing nucleoside triphosphate hydrolases"/>
    <property type="match status" value="1"/>
</dbReference>
<protein>
    <submittedName>
        <fullName evidence="6">Uncharacterized protein LOC108882446</fullName>
    </submittedName>
</protein>
<dbReference type="InterPro" id="IPR027417">
    <property type="entry name" value="P-loop_NTPase"/>
</dbReference>
<feature type="coiled-coil region" evidence="3">
    <location>
        <begin position="472"/>
        <end position="499"/>
    </location>
</feature>
<name>A0AAV1QM05_SCOSC</name>
<comment type="similarity">
    <text evidence="1">Belongs to the TRAFAC class TrmE-Era-EngA-EngB-Septin-like GTPase superfamily. AIG1/Toc34/Toc159-like paraseptin GTPase family. IAN subfamily.</text>
</comment>
<sequence length="566" mass="64405">SESDVAGKTEPSEECSDSNPNNSQSHNCIVENPEHKKRLADAVKAKSKLLKPETEPLPVYKIPLKKEQINVPGCKSFSFGKESTKRNRTIMVLGATGAGKSTLINGMINYILGVEWEDSFRFKLVDEGQSKSQAHSQTSEVTAYKINHQEGFKIMYSLTIVDTPGFGDTRGIQGDRMIMEQIRNLFSAKFGVSEIDAICFVAQASLARLTPTQKYVFDSVLSIFGKDVAENIRVLVTFADGQRPPVLEAINESGVPCPKAKDGLPVHFKFNNSALFADNKLQQTTQNSMDEDDEDGDFDKMFWDMGTKSMKKFFVAVNEIETKSLTMTKEVLRERQQLENSVENLQKQVKVGLAKLEEIKETSEQLKEYEAEISRNENFEFEVTVKKPVQVGISGSGNYITNCQQCHYTCHYPCPYLKDADKYKCTVMGPDGYCTVCPGKCYWNVHFNQKYRWEYKEVKEKRTLKELKDKYIKALDTLIKKLKAEYNHVQVEVKKLMEESAKCLNRLKEITLKPNPLSTPEYIDMLIEGEKSDGRPGWKQRVQDLMVMREKAELKAKVERGEKLLR</sequence>
<accession>A0AAV1QM05</accession>
<keyword evidence="7" id="KW-1185">Reference proteome</keyword>
<evidence type="ECO:0000256" key="1">
    <source>
        <dbReference type="ARBA" id="ARBA00008535"/>
    </source>
</evidence>
<gene>
    <name evidence="6" type="ORF">FSCOSCO3_A028022</name>
</gene>
<dbReference type="PANTHER" id="PTHR32046:SF14">
    <property type="match status" value="1"/>
</dbReference>
<keyword evidence="2" id="KW-0547">Nucleotide-binding</keyword>
<feature type="region of interest" description="Disordered" evidence="4">
    <location>
        <begin position="1"/>
        <end position="28"/>
    </location>
</feature>
<dbReference type="Gene3D" id="3.40.50.300">
    <property type="entry name" value="P-loop containing nucleotide triphosphate hydrolases"/>
    <property type="match status" value="1"/>
</dbReference>
<evidence type="ECO:0000256" key="3">
    <source>
        <dbReference type="SAM" id="Coils"/>
    </source>
</evidence>